<dbReference type="RefSeq" id="WP_097011168.1">
    <property type="nucleotide sequence ID" value="NZ_LT907975.1"/>
</dbReference>
<dbReference type="EMBL" id="LT907975">
    <property type="protein sequence ID" value="SOB58015.1"/>
    <property type="molecule type" value="Genomic_DNA"/>
</dbReference>
<dbReference type="KEGG" id="pprf:DPRO_1130"/>
<protein>
    <submittedName>
        <fullName evidence="1">Uncharacterized protein</fullName>
    </submittedName>
</protein>
<gene>
    <name evidence="1" type="ORF">DPRO_1130</name>
</gene>
<sequence length="115" mass="12640">MGIEKRLQDWLEDEALKADSEMSLTAMEAEMIDAARKGLPVSVDLLLQGATMFHLRVEKRVGQQGFSAFVYRGFSLEAVVDEAVVSDLGLGIALCAIEMIEDPSMVFEAVLELEC</sequence>
<name>A0A2C8F628_9BACT</name>
<evidence type="ECO:0000313" key="1">
    <source>
        <dbReference type="EMBL" id="SOB58015.1"/>
    </source>
</evidence>
<accession>A0A2C8F628</accession>
<evidence type="ECO:0000313" key="2">
    <source>
        <dbReference type="Proteomes" id="UP000219215"/>
    </source>
</evidence>
<reference evidence="2" key="1">
    <citation type="submission" date="2017-09" db="EMBL/GenBank/DDBJ databases">
        <authorList>
            <person name="Regsiter A."/>
            <person name="William W."/>
        </authorList>
    </citation>
    <scope>NUCLEOTIDE SEQUENCE [LARGE SCALE GENOMIC DNA]</scope>
    <source>
        <strain evidence="2">500-1</strain>
    </source>
</reference>
<dbReference type="Proteomes" id="UP000219215">
    <property type="component" value="Chromosome DPRO"/>
</dbReference>
<keyword evidence="2" id="KW-1185">Reference proteome</keyword>
<dbReference type="AlphaFoldDB" id="A0A2C8F628"/>
<proteinExistence type="predicted"/>
<organism evidence="1 2">
    <name type="scientific">Pseudodesulfovibrio profundus</name>
    <dbReference type="NCBI Taxonomy" id="57320"/>
    <lineage>
        <taxon>Bacteria</taxon>
        <taxon>Pseudomonadati</taxon>
        <taxon>Thermodesulfobacteriota</taxon>
        <taxon>Desulfovibrionia</taxon>
        <taxon>Desulfovibrionales</taxon>
        <taxon>Desulfovibrionaceae</taxon>
    </lineage>
</organism>